<sequence length="357" mass="40407">MKVKGFEKVIILHLGALFGAANAGEKSVKSFHRTLLNTPNMDEMSVHEFAAGRVSDRLAKHEVKDPIGYKTIGFAPYADYVGGKFAMGIPGTNAIVLQAEKRERVLPGVSVRNEVTKRMDAWREKEIEGWEPTRKDWAQLKDDVEAEMLKTAPIRPTRYNVIIAVPYVYVFTTSAKTAEEVNALLRAAFGTWPVEHLLINDFVLRQSMEKVVRGSIEGITGDDFIHIKHDDGDDVKFKDIDIHKDEVVLDYLARHYTVRALNMRIDEREMRPGVGNVFFRLTDKAIISGIHIGEADVDANYEATLERYNNDSGTFLTYMANLFQTVLSLHDVIDVFRDKMDITVEVDAQLEDDDDEV</sequence>
<organism evidence="4 5">
    <name type="scientific">Klebsiella phage Seifer</name>
    <dbReference type="NCBI Taxonomy" id="2315475"/>
    <lineage>
        <taxon>Viruses</taxon>
        <taxon>Duplodnaviria</taxon>
        <taxon>Heunggongvirae</taxon>
        <taxon>Uroviricota</taxon>
        <taxon>Caudoviricetes</taxon>
        <taxon>Casjensviridae</taxon>
        <taxon>Yonseivirus</taxon>
        <taxon>Yonseivirus seifer</taxon>
    </lineage>
</organism>
<dbReference type="GO" id="GO:0003690">
    <property type="term" value="F:double-stranded DNA binding"/>
    <property type="evidence" value="ECO:0007669"/>
    <property type="project" value="TreeGrafter"/>
</dbReference>
<dbReference type="GO" id="GO:0009295">
    <property type="term" value="C:nucleoid"/>
    <property type="evidence" value="ECO:0007669"/>
    <property type="project" value="UniProtKB-SubCell"/>
</dbReference>
<dbReference type="PANTHER" id="PTHR38103">
    <property type="entry name" value="RECOMBINATION-ASSOCIATED PROTEIN RDGC"/>
    <property type="match status" value="1"/>
</dbReference>
<reference evidence="5" key="1">
    <citation type="submission" date="2018-08" db="EMBL/GenBank/DDBJ databases">
        <title>Complete Genome of Klebsiella pneumoniae Siphophage Seifer.</title>
        <authorList>
            <person name="Salazar A.J."/>
            <person name="Lessor L."/>
            <person name="O'Leary C.J."/>
            <person name="Gill J."/>
            <person name="Liu M."/>
        </authorList>
    </citation>
    <scope>NUCLEOTIDE SEQUENCE [LARGE SCALE GENOMIC DNA]</scope>
</reference>
<keyword evidence="5" id="KW-1185">Reference proteome</keyword>
<protein>
    <submittedName>
        <fullName evidence="4">Exonuclease</fullName>
    </submittedName>
</protein>
<dbReference type="GO" id="GO:0004527">
    <property type="term" value="F:exonuclease activity"/>
    <property type="evidence" value="ECO:0007669"/>
    <property type="project" value="UniProtKB-KW"/>
</dbReference>
<evidence type="ECO:0000313" key="5">
    <source>
        <dbReference type="Proteomes" id="UP000282620"/>
    </source>
</evidence>
<dbReference type="GO" id="GO:0000018">
    <property type="term" value="P:regulation of DNA recombination"/>
    <property type="evidence" value="ECO:0007669"/>
    <property type="project" value="TreeGrafter"/>
</dbReference>
<dbReference type="GO" id="GO:0006310">
    <property type="term" value="P:DNA recombination"/>
    <property type="evidence" value="ECO:0007669"/>
    <property type="project" value="UniProtKB-KW"/>
</dbReference>
<comment type="subcellular location">
    <subcellularLocation>
        <location evidence="1">Cytoplasm</location>
        <location evidence="1">Nucleoid</location>
    </subcellularLocation>
</comment>
<dbReference type="Pfam" id="PF04381">
    <property type="entry name" value="RdgC"/>
    <property type="match status" value="1"/>
</dbReference>
<gene>
    <name evidence="4" type="ORF">CPT_Seifer_064</name>
</gene>
<keyword evidence="2" id="KW-0963">Cytoplasm</keyword>
<accession>A0A3B8DHY3</accession>
<keyword evidence="4" id="KW-0540">Nuclease</keyword>
<keyword evidence="3" id="KW-0233">DNA recombination</keyword>
<evidence type="ECO:0000256" key="2">
    <source>
        <dbReference type="ARBA" id="ARBA00022490"/>
    </source>
</evidence>
<dbReference type="PANTHER" id="PTHR38103:SF1">
    <property type="entry name" value="RECOMBINATION-ASSOCIATED PROTEIN RDGC"/>
    <property type="match status" value="1"/>
</dbReference>
<name>A0A3B8DHY3_9CAUD</name>
<evidence type="ECO:0000256" key="3">
    <source>
        <dbReference type="ARBA" id="ARBA00023172"/>
    </source>
</evidence>
<keyword evidence="4" id="KW-0378">Hydrolase</keyword>
<dbReference type="InterPro" id="IPR007476">
    <property type="entry name" value="RdgC"/>
</dbReference>
<proteinExistence type="predicted"/>
<evidence type="ECO:0000256" key="1">
    <source>
        <dbReference type="ARBA" id="ARBA00004453"/>
    </source>
</evidence>
<dbReference type="EMBL" id="MH817999">
    <property type="protein sequence ID" value="AYJ72846.1"/>
    <property type="molecule type" value="Genomic_DNA"/>
</dbReference>
<evidence type="ECO:0000313" key="4">
    <source>
        <dbReference type="EMBL" id="AYJ72846.1"/>
    </source>
</evidence>
<dbReference type="Proteomes" id="UP000282620">
    <property type="component" value="Segment"/>
</dbReference>
<keyword evidence="4" id="KW-0269">Exonuclease</keyword>